<protein>
    <submittedName>
        <fullName evidence="1 3">Uncharacterized protein</fullName>
    </submittedName>
</protein>
<dbReference type="WBParaSite" id="ASIM_0000988601-mRNA-1">
    <property type="protein sequence ID" value="ASIM_0000988601-mRNA-1"/>
    <property type="gene ID" value="ASIM_0000988601"/>
</dbReference>
<evidence type="ECO:0000313" key="2">
    <source>
        <dbReference type="Proteomes" id="UP000267096"/>
    </source>
</evidence>
<sequence length="63" mass="7071">MTPEVLARSVAPSVIRHPPARTMNMEQCGDLANKQVGTSTFRRFFLLMCLQPVRLTAVLIENN</sequence>
<dbReference type="EMBL" id="UYRR01030047">
    <property type="protein sequence ID" value="VDK40795.1"/>
    <property type="molecule type" value="Genomic_DNA"/>
</dbReference>
<proteinExistence type="predicted"/>
<reference evidence="1 2" key="2">
    <citation type="submission" date="2018-11" db="EMBL/GenBank/DDBJ databases">
        <authorList>
            <consortium name="Pathogen Informatics"/>
        </authorList>
    </citation>
    <scope>NUCLEOTIDE SEQUENCE [LARGE SCALE GENOMIC DNA]</scope>
</reference>
<name>A0A0M3JQD5_ANISI</name>
<dbReference type="AlphaFoldDB" id="A0A0M3JQD5"/>
<keyword evidence="2" id="KW-1185">Reference proteome</keyword>
<reference evidence="3" key="1">
    <citation type="submission" date="2017-02" db="UniProtKB">
        <authorList>
            <consortium name="WormBaseParasite"/>
        </authorList>
    </citation>
    <scope>IDENTIFICATION</scope>
</reference>
<organism evidence="3">
    <name type="scientific">Anisakis simplex</name>
    <name type="common">Herring worm</name>
    <dbReference type="NCBI Taxonomy" id="6269"/>
    <lineage>
        <taxon>Eukaryota</taxon>
        <taxon>Metazoa</taxon>
        <taxon>Ecdysozoa</taxon>
        <taxon>Nematoda</taxon>
        <taxon>Chromadorea</taxon>
        <taxon>Rhabditida</taxon>
        <taxon>Spirurina</taxon>
        <taxon>Ascaridomorpha</taxon>
        <taxon>Ascaridoidea</taxon>
        <taxon>Anisakidae</taxon>
        <taxon>Anisakis</taxon>
        <taxon>Anisakis simplex complex</taxon>
    </lineage>
</organism>
<evidence type="ECO:0000313" key="3">
    <source>
        <dbReference type="WBParaSite" id="ASIM_0000988601-mRNA-1"/>
    </source>
</evidence>
<evidence type="ECO:0000313" key="1">
    <source>
        <dbReference type="EMBL" id="VDK40795.1"/>
    </source>
</evidence>
<dbReference type="Proteomes" id="UP000267096">
    <property type="component" value="Unassembled WGS sequence"/>
</dbReference>
<gene>
    <name evidence="1" type="ORF">ASIM_LOCUS9619</name>
</gene>
<accession>A0A0M3JQD5</accession>